<dbReference type="SUPFAM" id="SSF53850">
    <property type="entry name" value="Periplasmic binding protein-like II"/>
    <property type="match status" value="1"/>
</dbReference>
<dbReference type="SMART" id="SM00062">
    <property type="entry name" value="PBPb"/>
    <property type="match status" value="1"/>
</dbReference>
<evidence type="ECO:0000259" key="8">
    <source>
        <dbReference type="SMART" id="SM00062"/>
    </source>
</evidence>
<dbReference type="GO" id="GO:0042597">
    <property type="term" value="C:periplasmic space"/>
    <property type="evidence" value="ECO:0007669"/>
    <property type="project" value="UniProtKB-SubCell"/>
</dbReference>
<dbReference type="PANTHER" id="PTHR30024">
    <property type="entry name" value="ALIPHATIC SULFONATES-BINDING PROTEIN-RELATED"/>
    <property type="match status" value="1"/>
</dbReference>
<comment type="function">
    <text evidence="5">Part of a binding-protein-dependent transport system for aliphatic sulfonates. Putative binding protein.</text>
</comment>
<accession>A0AA37XCU8</accession>
<protein>
    <recommendedName>
        <fullName evidence="6">Putative aliphatic sulfonates-binding protein</fullName>
    </recommendedName>
</protein>
<dbReference type="AlphaFoldDB" id="A0AA37XCU8"/>
<evidence type="ECO:0000256" key="6">
    <source>
        <dbReference type="ARBA" id="ARBA00070228"/>
    </source>
</evidence>
<evidence type="ECO:0000256" key="3">
    <source>
        <dbReference type="ARBA" id="ARBA00022448"/>
    </source>
</evidence>
<organism evidence="9 10">
    <name type="scientific">Arenivirga flava</name>
    <dbReference type="NCBI Taxonomy" id="1930060"/>
    <lineage>
        <taxon>Bacteria</taxon>
        <taxon>Bacillati</taxon>
        <taxon>Actinomycetota</taxon>
        <taxon>Actinomycetes</taxon>
        <taxon>Micrococcales</taxon>
        <taxon>Microbacteriaceae</taxon>
        <taxon>Arenivirga</taxon>
    </lineage>
</organism>
<keyword evidence="4 7" id="KW-0732">Signal</keyword>
<evidence type="ECO:0000256" key="5">
    <source>
        <dbReference type="ARBA" id="ARBA00055538"/>
    </source>
</evidence>
<evidence type="ECO:0000256" key="2">
    <source>
        <dbReference type="ARBA" id="ARBA00010742"/>
    </source>
</evidence>
<dbReference type="PROSITE" id="PS51257">
    <property type="entry name" value="PROKAR_LIPOPROTEIN"/>
    <property type="match status" value="1"/>
</dbReference>
<evidence type="ECO:0000313" key="10">
    <source>
        <dbReference type="Proteomes" id="UP001157160"/>
    </source>
</evidence>
<dbReference type="Proteomes" id="UP001157160">
    <property type="component" value="Unassembled WGS sequence"/>
</dbReference>
<comment type="subcellular location">
    <subcellularLocation>
        <location evidence="1">Periplasm</location>
    </subcellularLocation>
</comment>
<evidence type="ECO:0000256" key="1">
    <source>
        <dbReference type="ARBA" id="ARBA00004418"/>
    </source>
</evidence>
<dbReference type="RefSeq" id="WP_284232386.1">
    <property type="nucleotide sequence ID" value="NZ_BSUL01000001.1"/>
</dbReference>
<evidence type="ECO:0000256" key="7">
    <source>
        <dbReference type="SAM" id="SignalP"/>
    </source>
</evidence>
<dbReference type="Gene3D" id="3.40.190.10">
    <property type="entry name" value="Periplasmic binding protein-like II"/>
    <property type="match status" value="2"/>
</dbReference>
<feature type="domain" description="Solute-binding protein family 3/N-terminal" evidence="8">
    <location>
        <begin position="43"/>
        <end position="257"/>
    </location>
</feature>
<keyword evidence="3" id="KW-0813">Transport</keyword>
<dbReference type="Pfam" id="PF09084">
    <property type="entry name" value="NMT1"/>
    <property type="match status" value="1"/>
</dbReference>
<evidence type="ECO:0000313" key="9">
    <source>
        <dbReference type="EMBL" id="GMA28832.1"/>
    </source>
</evidence>
<name>A0AA37XCU8_9MICO</name>
<dbReference type="InterPro" id="IPR015168">
    <property type="entry name" value="SsuA/THI5"/>
</dbReference>
<dbReference type="GO" id="GO:0016020">
    <property type="term" value="C:membrane"/>
    <property type="evidence" value="ECO:0007669"/>
    <property type="project" value="InterPro"/>
</dbReference>
<proteinExistence type="inferred from homology"/>
<sequence length="342" mass="35783">MRIRTASALAGIAVAALALTGCVQGETSTGEAPAPEGEQAERTLTLDWATYNPLSLVIRDQGWLEDELESEGVTVEWVQSAGSNKANEFLRSGAIDVGSTAGSAALLARSNGSPIKTIGVYSQPEWAALVVPAGSDITSVADLAGRNVAATSGTDPYFFLTQALATEGLTVDDVTVQNLQHADGWAALQSGAVDAWAGLDPIMGGAIEAGAQFLFRDVDFNSYGVLNATEAFLEEDPDLAQAVIDAYEHARAWALENPDETIAILAEAAGIDEAVATQVIEERSNLDVSGIPGDDQLSVFTTIAPILVEIDAVSEQSLVDTALEELLDPTYAEAADPARFDD</sequence>
<comment type="caution">
    <text evidence="9">The sequence shown here is derived from an EMBL/GenBank/DDBJ whole genome shotgun (WGS) entry which is preliminary data.</text>
</comment>
<reference evidence="9 10" key="1">
    <citation type="journal article" date="2014" name="Int. J. Syst. Evol. Microbiol.">
        <title>Complete genome sequence of Corynebacterium casei LMG S-19264T (=DSM 44701T), isolated from a smear-ripened cheese.</title>
        <authorList>
            <consortium name="US DOE Joint Genome Institute (JGI-PGF)"/>
            <person name="Walter F."/>
            <person name="Albersmeier A."/>
            <person name="Kalinowski J."/>
            <person name="Ruckert C."/>
        </authorList>
    </citation>
    <scope>NUCLEOTIDE SEQUENCE [LARGE SCALE GENOMIC DNA]</scope>
    <source>
        <strain evidence="9 10">NBRC 112289</strain>
    </source>
</reference>
<comment type="similarity">
    <text evidence="2">Belongs to the bacterial solute-binding protein SsuA/TauA family.</text>
</comment>
<feature type="chain" id="PRO_5041416092" description="Putative aliphatic sulfonates-binding protein" evidence="7">
    <location>
        <begin position="26"/>
        <end position="342"/>
    </location>
</feature>
<dbReference type="GO" id="GO:0042626">
    <property type="term" value="F:ATPase-coupled transmembrane transporter activity"/>
    <property type="evidence" value="ECO:0007669"/>
    <property type="project" value="InterPro"/>
</dbReference>
<dbReference type="InterPro" id="IPR010067">
    <property type="entry name" value="ABC_SsuA_sub-bd"/>
</dbReference>
<keyword evidence="10" id="KW-1185">Reference proteome</keyword>
<dbReference type="EMBL" id="BSUL01000001">
    <property type="protein sequence ID" value="GMA28832.1"/>
    <property type="molecule type" value="Genomic_DNA"/>
</dbReference>
<gene>
    <name evidence="9" type="ORF">GCM10025874_20850</name>
</gene>
<dbReference type="NCBIfam" id="TIGR01728">
    <property type="entry name" value="SsuA_fam"/>
    <property type="match status" value="1"/>
</dbReference>
<evidence type="ECO:0000256" key="4">
    <source>
        <dbReference type="ARBA" id="ARBA00022729"/>
    </source>
</evidence>
<dbReference type="FunFam" id="3.40.190.10:FF:000050">
    <property type="entry name" value="Sulfonate ABC transporter substrate-binding protein"/>
    <property type="match status" value="1"/>
</dbReference>
<dbReference type="PANTHER" id="PTHR30024:SF21">
    <property type="entry name" value="ABC TRANSPORTER SUBSTRATE-BINDING PROTEIN"/>
    <property type="match status" value="1"/>
</dbReference>
<dbReference type="InterPro" id="IPR001638">
    <property type="entry name" value="Solute-binding_3/MltF_N"/>
</dbReference>
<feature type="signal peptide" evidence="7">
    <location>
        <begin position="1"/>
        <end position="25"/>
    </location>
</feature>